<feature type="region of interest" description="Disordered" evidence="1">
    <location>
        <begin position="32"/>
        <end position="69"/>
    </location>
</feature>
<evidence type="ECO:0000256" key="1">
    <source>
        <dbReference type="SAM" id="MobiDB-lite"/>
    </source>
</evidence>
<gene>
    <name evidence="2" type="ORF">MSEN_20090</name>
</gene>
<reference evidence="2 3" key="1">
    <citation type="journal article" date="2019" name="Emerg. Microbes Infect.">
        <title>Comprehensive subspecies identification of 175 nontuberculous mycobacteria species based on 7547 genomic profiles.</title>
        <authorList>
            <person name="Matsumoto Y."/>
            <person name="Kinjo T."/>
            <person name="Motooka D."/>
            <person name="Nabeya D."/>
            <person name="Jung N."/>
            <person name="Uechi K."/>
            <person name="Horii T."/>
            <person name="Iida T."/>
            <person name="Fujita J."/>
            <person name="Nakamura S."/>
        </authorList>
    </citation>
    <scope>NUCLEOTIDE SEQUENCE [LARGE SCALE GENOMIC DNA]</scope>
    <source>
        <strain evidence="2 3">JCM 16017</strain>
    </source>
</reference>
<dbReference type="AlphaFoldDB" id="A0A7I9XK42"/>
<comment type="caution">
    <text evidence="2">The sequence shown here is derived from an EMBL/GenBank/DDBJ whole genome shotgun (WGS) entry which is preliminary data.</text>
</comment>
<organism evidence="2 3">
    <name type="scientific">Mycolicibacter senuensis</name>
    <dbReference type="NCBI Taxonomy" id="386913"/>
    <lineage>
        <taxon>Bacteria</taxon>
        <taxon>Bacillati</taxon>
        <taxon>Actinomycetota</taxon>
        <taxon>Actinomycetes</taxon>
        <taxon>Mycobacteriales</taxon>
        <taxon>Mycobacteriaceae</taxon>
        <taxon>Mycolicibacter</taxon>
    </lineage>
</organism>
<evidence type="ECO:0000313" key="2">
    <source>
        <dbReference type="EMBL" id="GFG70289.1"/>
    </source>
</evidence>
<dbReference type="Proteomes" id="UP000465263">
    <property type="component" value="Unassembled WGS sequence"/>
</dbReference>
<sequence length="69" mass="7164">MPSCQSAVCRNRMSVVLSPGLGPGTASVWRCTDKSADPDRQVSACGDDPTPHVTPDTSVTPPGQVGRPE</sequence>
<name>A0A7I9XK42_9MYCO</name>
<evidence type="ECO:0000313" key="3">
    <source>
        <dbReference type="Proteomes" id="UP000465263"/>
    </source>
</evidence>
<keyword evidence="3" id="KW-1185">Reference proteome</keyword>
<protein>
    <submittedName>
        <fullName evidence="2">Uncharacterized protein</fullName>
    </submittedName>
</protein>
<dbReference type="EMBL" id="BLKV01000001">
    <property type="protein sequence ID" value="GFG70289.1"/>
    <property type="molecule type" value="Genomic_DNA"/>
</dbReference>
<accession>A0A7I9XK42</accession>
<proteinExistence type="predicted"/>